<dbReference type="SUPFAM" id="SSF54001">
    <property type="entry name" value="Cysteine proteinases"/>
    <property type="match status" value="1"/>
</dbReference>
<dbReference type="Pfam" id="PF05708">
    <property type="entry name" value="Peptidase_C92"/>
    <property type="match status" value="1"/>
</dbReference>
<sequence>MSRQADATSPAQLRVGDLVFIRVTARPFLEVASATNSWTNHVGIVIDDRGDDPLIAESTFPLARTTPMTRFVKRSEHGRYTIARLATPLDDTHRHKLIDAVTSRMGAFYDTGFNLNSRGQFCSRFVREVVFDATSIQLGEVETFATLLRRHPDPKLGFWRLWYFGRIPWHRPTVTPASLLRSPHLRMVSDAVETAPAVLTMTGSGNK</sequence>
<dbReference type="Proteomes" id="UP000572540">
    <property type="component" value="Unassembled WGS sequence"/>
</dbReference>
<evidence type="ECO:0000313" key="3">
    <source>
        <dbReference type="Proteomes" id="UP000540929"/>
    </source>
</evidence>
<comment type="caution">
    <text evidence="1">The sequence shown here is derived from an EMBL/GenBank/DDBJ whole genome shotgun (WGS) entry which is preliminary data.</text>
</comment>
<evidence type="ECO:0000313" key="1">
    <source>
        <dbReference type="EMBL" id="NYH16315.1"/>
    </source>
</evidence>
<name>A0A7Y9W8T2_9BURK</name>
<keyword evidence="3" id="KW-1185">Reference proteome</keyword>
<evidence type="ECO:0000313" key="4">
    <source>
        <dbReference type="Proteomes" id="UP000572540"/>
    </source>
</evidence>
<dbReference type="InterPro" id="IPR038765">
    <property type="entry name" value="Papain-like_cys_pep_sf"/>
</dbReference>
<evidence type="ECO:0000313" key="2">
    <source>
        <dbReference type="EMBL" id="NYH25257.1"/>
    </source>
</evidence>
<dbReference type="NCBIfam" id="NF008547">
    <property type="entry name" value="PRK11470.1"/>
    <property type="match status" value="1"/>
</dbReference>
<proteinExistence type="predicted"/>
<dbReference type="EMBL" id="JACCAS010000002">
    <property type="protein sequence ID" value="NYH25257.1"/>
    <property type="molecule type" value="Genomic_DNA"/>
</dbReference>
<evidence type="ECO:0008006" key="5">
    <source>
        <dbReference type="Google" id="ProtNLM"/>
    </source>
</evidence>
<accession>A0A7Y9W8T2</accession>
<dbReference type="RefSeq" id="WP_179745288.1">
    <property type="nucleotide sequence ID" value="NZ_JACCAS010000002.1"/>
</dbReference>
<reference evidence="3 4" key="1">
    <citation type="submission" date="2020-07" db="EMBL/GenBank/DDBJ databases">
        <title>Exploring microbial biodiversity for novel pathways involved in the catabolism of aromatic compounds derived from lignin.</title>
        <authorList>
            <person name="Elkins J."/>
        </authorList>
    </citation>
    <scope>NUCLEOTIDE SEQUENCE [LARGE SCALE GENOMIC DNA]</scope>
    <source>
        <strain evidence="1 4">H2C3B</strain>
        <strain evidence="2 3">H2C3C</strain>
    </source>
</reference>
<protein>
    <recommendedName>
        <fullName evidence="5">Permuted papain-like amidase YaeF/Yiix C92 family enzyme</fullName>
    </recommendedName>
</protein>
<dbReference type="InterPro" id="IPR024453">
    <property type="entry name" value="Peptidase_C92"/>
</dbReference>
<organism evidence="1 4">
    <name type="scientific">Paraburkholderia bryophila</name>
    <dbReference type="NCBI Taxonomy" id="420952"/>
    <lineage>
        <taxon>Bacteria</taxon>
        <taxon>Pseudomonadati</taxon>
        <taxon>Pseudomonadota</taxon>
        <taxon>Betaproteobacteria</taxon>
        <taxon>Burkholderiales</taxon>
        <taxon>Burkholderiaceae</taxon>
        <taxon>Paraburkholderia</taxon>
    </lineage>
</organism>
<dbReference type="EMBL" id="JACCAU010000001">
    <property type="protein sequence ID" value="NYH16315.1"/>
    <property type="molecule type" value="Genomic_DNA"/>
</dbReference>
<gene>
    <name evidence="2" type="ORF">GGD40_004828</name>
    <name evidence="1" type="ORF">GGD41_003543</name>
</gene>
<dbReference type="Proteomes" id="UP000540929">
    <property type="component" value="Unassembled WGS sequence"/>
</dbReference>
<dbReference type="AlphaFoldDB" id="A0A7Y9W8T2"/>
<dbReference type="Gene3D" id="3.90.1720.10">
    <property type="entry name" value="endopeptidase domain like (from Nostoc punctiforme)"/>
    <property type="match status" value="1"/>
</dbReference>